<proteinExistence type="predicted"/>
<accession>A0A1F7GYH5</accession>
<sequence length="236" mass="27681">MKHLIFIHNKMISKITLYIVSIAVSVIFFNFGVNNTYATATSGDQLLCHFMNPSYVEPGYCCPEQGENYIKEVVCNSPIPPGYWEWGDGGFHAYGNQSYYVYQGTGSSYCGEPASSPYYAWNTENEPHHTYVFWSFKGCIWLNEIYHNPYWESSVWTFMPSNTSQTSTGHASYFINYNQYWYSNIPWNQTLYNNQWKMLDYDTGWVHQLSLKDTTGETYMTRKVHYDDAFIMYHEL</sequence>
<evidence type="ECO:0000313" key="1">
    <source>
        <dbReference type="EMBL" id="OGK24157.1"/>
    </source>
</evidence>
<dbReference type="EMBL" id="MFZM01000012">
    <property type="protein sequence ID" value="OGK24157.1"/>
    <property type="molecule type" value="Genomic_DNA"/>
</dbReference>
<evidence type="ECO:0000313" key="2">
    <source>
        <dbReference type="Proteomes" id="UP000177159"/>
    </source>
</evidence>
<name>A0A1F7GYH5_9BACT</name>
<reference evidence="1 2" key="1">
    <citation type="journal article" date="2016" name="Nat. Commun.">
        <title>Thousands of microbial genomes shed light on interconnected biogeochemical processes in an aquifer system.</title>
        <authorList>
            <person name="Anantharaman K."/>
            <person name="Brown C.T."/>
            <person name="Hug L.A."/>
            <person name="Sharon I."/>
            <person name="Castelle C.J."/>
            <person name="Probst A.J."/>
            <person name="Thomas B.C."/>
            <person name="Singh A."/>
            <person name="Wilkins M.J."/>
            <person name="Karaoz U."/>
            <person name="Brodie E.L."/>
            <person name="Williams K.H."/>
            <person name="Hubbard S.S."/>
            <person name="Banfield J.F."/>
        </authorList>
    </citation>
    <scope>NUCLEOTIDE SEQUENCE [LARGE SCALE GENOMIC DNA]</scope>
</reference>
<dbReference type="Proteomes" id="UP000177159">
    <property type="component" value="Unassembled WGS sequence"/>
</dbReference>
<gene>
    <name evidence="1" type="ORF">A3C24_02700</name>
</gene>
<protein>
    <submittedName>
        <fullName evidence="1">Uncharacterized protein</fullName>
    </submittedName>
</protein>
<organism evidence="1 2">
    <name type="scientific">Candidatus Roizmanbacteria bacterium RIFCSPHIGHO2_02_FULL_37_24</name>
    <dbReference type="NCBI Taxonomy" id="1802037"/>
    <lineage>
        <taxon>Bacteria</taxon>
        <taxon>Candidatus Roizmaniibacteriota</taxon>
    </lineage>
</organism>
<dbReference type="AlphaFoldDB" id="A0A1F7GYH5"/>
<comment type="caution">
    <text evidence="1">The sequence shown here is derived from an EMBL/GenBank/DDBJ whole genome shotgun (WGS) entry which is preliminary data.</text>
</comment>